<feature type="compositionally biased region" description="Low complexity" evidence="1">
    <location>
        <begin position="57"/>
        <end position="68"/>
    </location>
</feature>
<dbReference type="SUPFAM" id="SSF63817">
    <property type="entry name" value="Sortase"/>
    <property type="match status" value="1"/>
</dbReference>
<dbReference type="AlphaFoldDB" id="A0A6N8IN36"/>
<evidence type="ECO:0000313" key="2">
    <source>
        <dbReference type="EMBL" id="MVN16726.1"/>
    </source>
</evidence>
<evidence type="ECO:0000313" key="3">
    <source>
        <dbReference type="Proteomes" id="UP000468327"/>
    </source>
</evidence>
<accession>A0A6N8IN36</accession>
<sequence length="261" mass="28141">MTNRERRKPKRRAACWLAVGLALLVLCGGMAAFLALAGGSASSVVPNPRGQPDETLAAAGEGAGSSAGADEEPDAVDWEYWRSANPDIIGWVSVDGTAIDYAVAQAPDDDPTYYLDHDAYRSWNPYGCPYVDAACDGFEGACTVVFGHNMGFGATTVFADFARYSDEAFARSHPTITLATLQGVVELEVSAADVVDGSSALKRTDFSSPEEMRAWYEQRFSECDVQIANNDKASQLFVFVTCSYTTYANERTLVYAQPSES</sequence>
<dbReference type="InterPro" id="IPR023365">
    <property type="entry name" value="Sortase_dom-sf"/>
</dbReference>
<protein>
    <submittedName>
        <fullName evidence="2">Sortase</fullName>
    </submittedName>
</protein>
<name>A0A6N8IN36_9ACTN</name>
<comment type="caution">
    <text evidence="2">The sequence shown here is derived from an EMBL/GenBank/DDBJ whole genome shotgun (WGS) entry which is preliminary data.</text>
</comment>
<dbReference type="Proteomes" id="UP000468327">
    <property type="component" value="Unassembled WGS sequence"/>
</dbReference>
<feature type="region of interest" description="Disordered" evidence="1">
    <location>
        <begin position="44"/>
        <end position="71"/>
    </location>
</feature>
<evidence type="ECO:0000256" key="1">
    <source>
        <dbReference type="SAM" id="MobiDB-lite"/>
    </source>
</evidence>
<organism evidence="2 3">
    <name type="scientific">Gordonibacter urolithinfaciens</name>
    <dbReference type="NCBI Taxonomy" id="1335613"/>
    <lineage>
        <taxon>Bacteria</taxon>
        <taxon>Bacillati</taxon>
        <taxon>Actinomycetota</taxon>
        <taxon>Coriobacteriia</taxon>
        <taxon>Eggerthellales</taxon>
        <taxon>Eggerthellaceae</taxon>
        <taxon>Gordonibacter</taxon>
    </lineage>
</organism>
<proteinExistence type="predicted"/>
<gene>
    <name evidence="2" type="ORF">GO738_15480</name>
</gene>
<dbReference type="Gene3D" id="2.40.260.10">
    <property type="entry name" value="Sortase"/>
    <property type="match status" value="1"/>
</dbReference>
<dbReference type="EMBL" id="WPOC01000043">
    <property type="protein sequence ID" value="MVN16726.1"/>
    <property type="molecule type" value="Genomic_DNA"/>
</dbReference>
<dbReference type="InterPro" id="IPR009835">
    <property type="entry name" value="SrtB"/>
</dbReference>
<dbReference type="CDD" id="cd05826">
    <property type="entry name" value="Sortase_B"/>
    <property type="match status" value="1"/>
</dbReference>
<keyword evidence="3" id="KW-1185">Reference proteome</keyword>
<dbReference type="RefSeq" id="WP_087195020.1">
    <property type="nucleotide sequence ID" value="NZ_WPOC01000043.1"/>
</dbReference>
<reference evidence="2 3" key="1">
    <citation type="submission" date="2019-11" db="EMBL/GenBank/DDBJ databases">
        <title>Whole genome shotgun sequencing (WGS) data from Adlercreutzia equolifaciens ResAG-91, Eggerthella lenta MRI-F36, MRI-F37, MRI-F40, ResAG-49, ResAG-88, ResAG-121, ResAG-145, and Gordonibacter sp. ResAG-5, ResAG-26, ResAG-43, ResAG-50, ResAG-59.</title>
        <authorList>
            <person name="Stoll D.A."/>
            <person name="Danylec N."/>
            <person name="Franz C.M.A.P."/>
            <person name="Huch M."/>
        </authorList>
    </citation>
    <scope>NUCLEOTIDE SEQUENCE [LARGE SCALE GENOMIC DNA]</scope>
    <source>
        <strain evidence="2 3">ResAG-59</strain>
    </source>
</reference>